<keyword evidence="2" id="KW-1185">Reference proteome</keyword>
<gene>
    <name evidence="1" type="ORF">LAZ67_9001707</name>
</gene>
<dbReference type="PANTHER" id="PTHR13950">
    <property type="entry name" value="RABCONNECTIN-RELATED"/>
    <property type="match status" value="1"/>
</dbReference>
<dbReference type="EMBL" id="CP092871">
    <property type="protein sequence ID" value="UYV72060.1"/>
    <property type="molecule type" value="Genomic_DNA"/>
</dbReference>
<reference evidence="1 2" key="1">
    <citation type="submission" date="2022-01" db="EMBL/GenBank/DDBJ databases">
        <title>A chromosomal length assembly of Cordylochernes scorpioides.</title>
        <authorList>
            <person name="Zeh D."/>
            <person name="Zeh J."/>
        </authorList>
    </citation>
    <scope>NUCLEOTIDE SEQUENCE [LARGE SCALE GENOMIC DNA]</scope>
    <source>
        <strain evidence="1">IN4F17</strain>
        <tissue evidence="1">Whole Body</tissue>
    </source>
</reference>
<protein>
    <submittedName>
        <fullName evidence="1">DMXL1</fullName>
    </submittedName>
</protein>
<sequence>MYIYISSLKKGDVLRTCKKTPTYVFPRDAAERDLASTDRLEMNRHQVLTGAANSGDHCFAVGTVEGVPFTAYASGCNIVILASDFQRVQIIPGVVFGNVQVICLDCSTDIGKVSWHGRILCRHLQ</sequence>
<dbReference type="PANTHER" id="PTHR13950:SF9">
    <property type="entry name" value="RABCONNECTIN-3A"/>
    <property type="match status" value="1"/>
</dbReference>
<dbReference type="InterPro" id="IPR052208">
    <property type="entry name" value="DmX-like/RAVE_component"/>
</dbReference>
<dbReference type="Proteomes" id="UP001235939">
    <property type="component" value="Chromosome 09"/>
</dbReference>
<organism evidence="1 2">
    <name type="scientific">Cordylochernes scorpioides</name>
    <dbReference type="NCBI Taxonomy" id="51811"/>
    <lineage>
        <taxon>Eukaryota</taxon>
        <taxon>Metazoa</taxon>
        <taxon>Ecdysozoa</taxon>
        <taxon>Arthropoda</taxon>
        <taxon>Chelicerata</taxon>
        <taxon>Arachnida</taxon>
        <taxon>Pseudoscorpiones</taxon>
        <taxon>Cheliferoidea</taxon>
        <taxon>Chernetidae</taxon>
        <taxon>Cordylochernes</taxon>
    </lineage>
</organism>
<proteinExistence type="predicted"/>
<accession>A0ABY6KY73</accession>
<evidence type="ECO:0000313" key="1">
    <source>
        <dbReference type="EMBL" id="UYV72060.1"/>
    </source>
</evidence>
<evidence type="ECO:0000313" key="2">
    <source>
        <dbReference type="Proteomes" id="UP001235939"/>
    </source>
</evidence>
<name>A0ABY6KY73_9ARAC</name>